<evidence type="ECO:0000256" key="1">
    <source>
        <dbReference type="ARBA" id="ARBA00022737"/>
    </source>
</evidence>
<keyword evidence="2 3" id="KW-0040">ANK repeat</keyword>
<dbReference type="Gene3D" id="1.25.40.20">
    <property type="entry name" value="Ankyrin repeat-containing domain"/>
    <property type="match status" value="2"/>
</dbReference>
<dbReference type="AlphaFoldDB" id="A0A7L9QE56"/>
<feature type="chain" id="PRO_5029565403" evidence="4">
    <location>
        <begin position="19"/>
        <end position="323"/>
    </location>
</feature>
<accession>A0A7L9QE56</accession>
<evidence type="ECO:0000256" key="2">
    <source>
        <dbReference type="ARBA" id="ARBA00023043"/>
    </source>
</evidence>
<feature type="repeat" description="ANK" evidence="3">
    <location>
        <begin position="169"/>
        <end position="202"/>
    </location>
</feature>
<dbReference type="PANTHER" id="PTHR24189:SF50">
    <property type="entry name" value="ANKYRIN REPEAT AND SOCS BOX PROTEIN 2"/>
    <property type="match status" value="1"/>
</dbReference>
<keyword evidence="1" id="KW-0677">Repeat</keyword>
<dbReference type="PANTHER" id="PTHR24189">
    <property type="entry name" value="MYOTROPHIN"/>
    <property type="match status" value="1"/>
</dbReference>
<protein>
    <submittedName>
        <fullName evidence="5">Putative extracellular protein CSOL_055</fullName>
    </submittedName>
</protein>
<dbReference type="EMBL" id="MT438884">
    <property type="protein sequence ID" value="QOL01131.1"/>
    <property type="molecule type" value="mRNA"/>
</dbReference>
<evidence type="ECO:0000313" key="5">
    <source>
        <dbReference type="EMBL" id="QOL01131.1"/>
    </source>
</evidence>
<dbReference type="InterPro" id="IPR050745">
    <property type="entry name" value="Multifunctional_regulatory"/>
</dbReference>
<feature type="signal peptide" evidence="4">
    <location>
        <begin position="1"/>
        <end position="18"/>
    </location>
</feature>
<name>A0A7L9QE56_9CHLO</name>
<proteinExistence type="evidence at transcript level"/>
<dbReference type="PROSITE" id="PS50297">
    <property type="entry name" value="ANK_REP_REGION"/>
    <property type="match status" value="1"/>
</dbReference>
<sequence length="323" mass="34546">MLLFTLCALGVIAPFATSQDLSAQLHNASATGDVQELANLVEQIRATKPYTYLDDLYKCYEGQPSDCNGENPPGWCSVYAPFTRHESDCLSVLHTAAVAWQSESVKYLTGIARMDVDALDKANQTALHAAFDSFTVYWHPCSPSFRNTVLALLAAGANPKLPFPYAGLNSYTVLHFEAYDGNRHGLVPDLVDAGADVNQKDDRGYTSLHAAAKCDFRLSCDDCGCSSNSCSDNPQKATCPASFTNYPKNATVQFFGAAPTLEFLVAQGGNPNAVTNDGTKPIDLVPKPDTGNLADSAIWTSGSCKNTYDYLKSVSAGAPAPSN</sequence>
<reference evidence="5" key="1">
    <citation type="journal article" date="2020" name="Microb. Ecol.">
        <title>The Under-explored Extracellular Proteome of Aero-Terrestrial Microalgae Provides Clues on Different Mechanisms of Desiccation Tolerance in Non-Model Organisms.</title>
        <authorList>
            <person name="Gonzalez-Hourcade M."/>
            <person name="Del Campo E.M."/>
            <person name="Casano L.M."/>
        </authorList>
    </citation>
    <scope>NUCLEOTIDE SEQUENCE</scope>
    <source>
        <strain evidence="5">SAG 216-12</strain>
    </source>
</reference>
<evidence type="ECO:0000256" key="3">
    <source>
        <dbReference type="PROSITE-ProRule" id="PRU00023"/>
    </source>
</evidence>
<dbReference type="InterPro" id="IPR002110">
    <property type="entry name" value="Ankyrin_rpt"/>
</dbReference>
<dbReference type="PROSITE" id="PS50088">
    <property type="entry name" value="ANK_REPEAT"/>
    <property type="match status" value="1"/>
</dbReference>
<keyword evidence="4" id="KW-0732">Signal</keyword>
<dbReference type="SUPFAM" id="SSF48403">
    <property type="entry name" value="Ankyrin repeat"/>
    <property type="match status" value="1"/>
</dbReference>
<organism evidence="5">
    <name type="scientific">Pseudococcomyxa simplex</name>
    <dbReference type="NCBI Taxonomy" id="464287"/>
    <lineage>
        <taxon>Eukaryota</taxon>
        <taxon>Viridiplantae</taxon>
        <taxon>Chlorophyta</taxon>
        <taxon>core chlorophytes</taxon>
        <taxon>Trebouxiophyceae</taxon>
        <taxon>Chlorellales</taxon>
        <taxon>Oocystaceae</taxon>
        <taxon>Pseudococcomyxa</taxon>
    </lineage>
</organism>
<evidence type="ECO:0000256" key="4">
    <source>
        <dbReference type="SAM" id="SignalP"/>
    </source>
</evidence>
<dbReference type="InterPro" id="IPR036770">
    <property type="entry name" value="Ankyrin_rpt-contain_sf"/>
</dbReference>